<dbReference type="RefSeq" id="WP_229161350.1">
    <property type="nucleotide sequence ID" value="NZ_JAJEWP010000004.1"/>
</dbReference>
<dbReference type="PROSITE" id="PS51257">
    <property type="entry name" value="PROKAR_LIPOPROTEIN"/>
    <property type="match status" value="1"/>
</dbReference>
<dbReference type="InterPro" id="IPR004867">
    <property type="entry name" value="CHB_C_dom"/>
</dbReference>
<evidence type="ECO:0000259" key="8">
    <source>
        <dbReference type="SMART" id="SM01081"/>
    </source>
</evidence>
<evidence type="ECO:0000256" key="3">
    <source>
        <dbReference type="ARBA" id="ARBA00012663"/>
    </source>
</evidence>
<dbReference type="PRINTS" id="PR00738">
    <property type="entry name" value="GLHYDRLASE20"/>
</dbReference>
<evidence type="ECO:0000256" key="7">
    <source>
        <dbReference type="ARBA" id="ARBA00033000"/>
    </source>
</evidence>
<dbReference type="SUPFAM" id="SSF81296">
    <property type="entry name" value="E set domains"/>
    <property type="match status" value="1"/>
</dbReference>
<dbReference type="InterPro" id="IPR012291">
    <property type="entry name" value="CBM2_carb-bd_dom_sf"/>
</dbReference>
<sequence length="849" mass="95698">MKKHLVAMSMMGAGLLGCQPQPSPADSAAQPSDIAAQLDVKYQVISNLNNQCHHDGDCYDAQLLLRLPFDSSTTDWAIYFSNTKPIRFDDSPLFDITHLNGDVHRLSPTDAFSGFVANQTYIIGFQGGNSAITKNDVMPNFILQSGDQAPQVIRSTEEVYDPETQLWTLPHAGEFDAPEQWKRSENDAVPRADATWLYSRYSEQGVPQSIDRRRIIPALKQANWQDQNVEISRGLNLQFDAPEAARLALNERGIAVDTTGFNVRHEHVEMPEEHYRVEISAKDIVIQSSGDTGTYYALQSLAQLYDADSQTLPVGDITDGPRYGFRGVHIDVARNYHDKGFLLRLIQQMGALKLNKLHLHLAEDEAWRLEIPGLPELTDIGARRCLDLDDRQCMMPQLGAGVDPNSQVNGYLSTQDYKDILVAAQAHQIEVIPSLDMPGHSRAAIQAMEARYRHYMQQEQPDLARQYLLIDLQDTTEYSSIQYYNDNTINPCIASSYDFIAKVLGEIKNLHDQAGVPLKRYHIGADETAGAWVESPACQALMAEQGIEEAEHLTAYFVARVTHMVNDMGVMAGAWSDGLSHVEPMKLGSRIQANLWGTLPSGGHQLAHEMTNRGWDTVLSLPDVLYFDFPYMAHPDETGYYWGSRYTSTFQVFQFMPDNLPAHAEIWTDAMGHPYVSEDNTPLQTGRKVSGIQAQIWSETLRHETDAEYMLYPRLLAVAERAWHEAQWEVPYQPGVVYGPETGHMDQARLEQRRNDWQSFVGAMVSKVLPRLTDNGVFYRLPPAGAVLKEGQLHTQVPWPGLQVEYRIEGDAQWQDYRQPVSVPADKAVAVRTYLPLSDRRSRTLWLNR</sequence>
<evidence type="ECO:0000256" key="4">
    <source>
        <dbReference type="ARBA" id="ARBA00022801"/>
    </source>
</evidence>
<keyword evidence="4" id="KW-0378">Hydrolase</keyword>
<dbReference type="PANTHER" id="PTHR22600">
    <property type="entry name" value="BETA-HEXOSAMINIDASE"/>
    <property type="match status" value="1"/>
</dbReference>
<protein>
    <recommendedName>
        <fullName evidence="3">beta-N-acetylhexosaminidase</fullName>
        <ecNumber evidence="3">3.2.1.52</ecNumber>
    </recommendedName>
    <alternativeName>
        <fullName evidence="6">Beta-N-acetylhexosaminidase</fullName>
    </alternativeName>
    <alternativeName>
        <fullName evidence="7">N-acetyl-beta-glucosaminidase</fullName>
    </alternativeName>
</protein>
<dbReference type="InterPro" id="IPR014756">
    <property type="entry name" value="Ig_E-set"/>
</dbReference>
<dbReference type="InterPro" id="IPR008965">
    <property type="entry name" value="CBM2/CBM3_carb-bd_dom_sf"/>
</dbReference>
<comment type="caution">
    <text evidence="9">The sequence shown here is derived from an EMBL/GenBank/DDBJ whole genome shotgun (WGS) entry which is preliminary data.</text>
</comment>
<dbReference type="InterPro" id="IPR025705">
    <property type="entry name" value="Beta_hexosaminidase_sua/sub"/>
</dbReference>
<dbReference type="InterPro" id="IPR015882">
    <property type="entry name" value="HEX_bac_N"/>
</dbReference>
<dbReference type="Gene3D" id="3.20.20.80">
    <property type="entry name" value="Glycosidases"/>
    <property type="match status" value="1"/>
</dbReference>
<evidence type="ECO:0000313" key="9">
    <source>
        <dbReference type="EMBL" id="MCC2617308.1"/>
    </source>
</evidence>
<dbReference type="Proteomes" id="UP001520878">
    <property type="component" value="Unassembled WGS sequence"/>
</dbReference>
<dbReference type="CDD" id="cd02847">
    <property type="entry name" value="E_set_Chitobiase_C"/>
    <property type="match status" value="1"/>
</dbReference>
<keyword evidence="10" id="KW-1185">Reference proteome</keyword>
<evidence type="ECO:0000256" key="1">
    <source>
        <dbReference type="ARBA" id="ARBA00001231"/>
    </source>
</evidence>
<proteinExistence type="inferred from homology"/>
<comment type="catalytic activity">
    <reaction evidence="1">
        <text>Hydrolysis of terminal non-reducing N-acetyl-D-hexosamine residues in N-acetyl-beta-D-hexosaminides.</text>
        <dbReference type="EC" id="3.2.1.52"/>
    </reaction>
</comment>
<dbReference type="InterPro" id="IPR029018">
    <property type="entry name" value="Hex-like_dom2"/>
</dbReference>
<dbReference type="Gene3D" id="2.60.40.290">
    <property type="match status" value="1"/>
</dbReference>
<dbReference type="Gene3D" id="2.60.40.10">
    <property type="entry name" value="Immunoglobulins"/>
    <property type="match status" value="1"/>
</dbReference>
<name>A0ABS8G9Y5_9ALTE</name>
<keyword evidence="5" id="KW-0326">Glycosidase</keyword>
<dbReference type="Gene3D" id="3.30.379.10">
    <property type="entry name" value="Chitobiase/beta-hexosaminidase domain 2-like"/>
    <property type="match status" value="1"/>
</dbReference>
<dbReference type="PANTHER" id="PTHR22600:SF57">
    <property type="entry name" value="BETA-N-ACETYLHEXOSAMINIDASE"/>
    <property type="match status" value="1"/>
</dbReference>
<dbReference type="InterPro" id="IPR015883">
    <property type="entry name" value="Glyco_hydro_20_cat"/>
</dbReference>
<dbReference type="Pfam" id="PF03173">
    <property type="entry name" value="CHB_HEX"/>
    <property type="match status" value="1"/>
</dbReference>
<accession>A0ABS8G9Y5</accession>
<dbReference type="Pfam" id="PF03174">
    <property type="entry name" value="CHB_HEX_C"/>
    <property type="match status" value="1"/>
</dbReference>
<dbReference type="InterPro" id="IPR004866">
    <property type="entry name" value="CHB/HEX_N_dom"/>
</dbReference>
<dbReference type="SUPFAM" id="SSF51445">
    <property type="entry name" value="(Trans)glycosidases"/>
    <property type="match status" value="1"/>
</dbReference>
<dbReference type="SMART" id="SM01081">
    <property type="entry name" value="CHB_HEX"/>
    <property type="match status" value="1"/>
</dbReference>
<comment type="similarity">
    <text evidence="2">Belongs to the glycosyl hydrolase 20 family.</text>
</comment>
<gene>
    <name evidence="9" type="ORF">LJ739_13730</name>
</gene>
<feature type="domain" description="Chitobiase/beta-hexosaminidases N-terminal" evidence="8">
    <location>
        <begin position="36"/>
        <end position="196"/>
    </location>
</feature>
<evidence type="ECO:0000256" key="2">
    <source>
        <dbReference type="ARBA" id="ARBA00006285"/>
    </source>
</evidence>
<evidence type="ECO:0000256" key="5">
    <source>
        <dbReference type="ARBA" id="ARBA00023295"/>
    </source>
</evidence>
<dbReference type="EMBL" id="JAJEWP010000004">
    <property type="protein sequence ID" value="MCC2617308.1"/>
    <property type="molecule type" value="Genomic_DNA"/>
</dbReference>
<evidence type="ECO:0000256" key="6">
    <source>
        <dbReference type="ARBA" id="ARBA00030512"/>
    </source>
</evidence>
<dbReference type="SUPFAM" id="SSF55545">
    <property type="entry name" value="beta-N-acetylhexosaminidase-like domain"/>
    <property type="match status" value="1"/>
</dbReference>
<dbReference type="InterPro" id="IPR013783">
    <property type="entry name" value="Ig-like_fold"/>
</dbReference>
<evidence type="ECO:0000313" key="10">
    <source>
        <dbReference type="Proteomes" id="UP001520878"/>
    </source>
</evidence>
<dbReference type="SUPFAM" id="SSF49384">
    <property type="entry name" value="Carbohydrate-binding domain"/>
    <property type="match status" value="1"/>
</dbReference>
<dbReference type="Pfam" id="PF00728">
    <property type="entry name" value="Glyco_hydro_20"/>
    <property type="match status" value="1"/>
</dbReference>
<reference evidence="9 10" key="1">
    <citation type="submission" date="2021-10" db="EMBL/GenBank/DDBJ databases">
        <title>Draft genome of Aestuariibacter halophilus JC2043.</title>
        <authorList>
            <person name="Emsley S.A."/>
            <person name="Pfannmuller K.M."/>
            <person name="Ushijima B."/>
            <person name="Saw J.H."/>
            <person name="Videau P."/>
        </authorList>
    </citation>
    <scope>NUCLEOTIDE SEQUENCE [LARGE SCALE GENOMIC DNA]</scope>
    <source>
        <strain evidence="9 10">JC2043</strain>
    </source>
</reference>
<dbReference type="EC" id="3.2.1.52" evidence="3"/>
<dbReference type="Pfam" id="PF02838">
    <property type="entry name" value="Glyco_hydro_20b"/>
    <property type="match status" value="1"/>
</dbReference>
<organism evidence="9 10">
    <name type="scientific">Fluctibacter halophilus</name>
    <dbReference type="NCBI Taxonomy" id="226011"/>
    <lineage>
        <taxon>Bacteria</taxon>
        <taxon>Pseudomonadati</taxon>
        <taxon>Pseudomonadota</taxon>
        <taxon>Gammaproteobacteria</taxon>
        <taxon>Alteromonadales</taxon>
        <taxon>Alteromonadaceae</taxon>
        <taxon>Fluctibacter</taxon>
    </lineage>
</organism>
<dbReference type="InterPro" id="IPR017853">
    <property type="entry name" value="GH"/>
</dbReference>